<dbReference type="EMBL" id="JACHJU010000008">
    <property type="protein sequence ID" value="MBB4944325.1"/>
    <property type="molecule type" value="Genomic_DNA"/>
</dbReference>
<evidence type="ECO:0000313" key="11">
    <source>
        <dbReference type="EMBL" id="MBB4941201.1"/>
    </source>
</evidence>
<dbReference type="EMBL" id="JACHJU010000008">
    <property type="protein sequence ID" value="MBB4944308.1"/>
    <property type="molecule type" value="Genomic_DNA"/>
</dbReference>
<dbReference type="EMBL" id="JACHJU010000001">
    <property type="protein sequence ID" value="MBB4937686.1"/>
    <property type="molecule type" value="Genomic_DNA"/>
</dbReference>
<dbReference type="EMBL" id="JACHJU010000001">
    <property type="protein sequence ID" value="MBB4939243.1"/>
    <property type="molecule type" value="Genomic_DNA"/>
</dbReference>
<dbReference type="EMBL" id="JACHJU010000001">
    <property type="protein sequence ID" value="MBB4939274.1"/>
    <property type="molecule type" value="Genomic_DNA"/>
</dbReference>
<gene>
    <name evidence="2" type="ORF">FHR32_000844</name>
    <name evidence="3" type="ORF">FHR32_000921</name>
    <name evidence="4" type="ORF">FHR32_000925</name>
    <name evidence="5" type="ORF">FHR32_000960</name>
    <name evidence="6" type="ORF">FHR32_001137</name>
    <name evidence="7" type="ORF">FHR32_001991</name>
    <name evidence="8" type="ORF">FHR32_003548</name>
    <name evidence="9" type="ORF">FHR32_003555</name>
    <name evidence="10" type="ORF">FHR32_003579</name>
    <name evidence="11" type="ORF">FHR32_005578</name>
    <name evidence="12" type="ORF">FHR32_005608</name>
    <name evidence="13" type="ORF">FHR32_006292</name>
    <name evidence="14" type="ORF">FHR32_008488</name>
    <name evidence="15" type="ORF">FHR32_008670</name>
    <name evidence="16" type="ORF">FHR32_008714</name>
    <name evidence="17" type="ORF">FHR32_008731</name>
</gene>
<evidence type="ECO:0000313" key="9">
    <source>
        <dbReference type="EMBL" id="MBB4939250.1"/>
    </source>
</evidence>
<evidence type="ECO:0000313" key="16">
    <source>
        <dbReference type="EMBL" id="MBB4944308.1"/>
    </source>
</evidence>
<evidence type="ECO:0000313" key="10">
    <source>
        <dbReference type="EMBL" id="MBB4939274.1"/>
    </source>
</evidence>
<evidence type="ECO:0000313" key="3">
    <source>
        <dbReference type="EMBL" id="MBB4936616.1"/>
    </source>
</evidence>
<dbReference type="EMBL" id="JACHJU010000001">
    <property type="protein sequence ID" value="MBB4936616.1"/>
    <property type="molecule type" value="Genomic_DNA"/>
</dbReference>
<dbReference type="RefSeq" id="WP_184753076.1">
    <property type="nucleotide sequence ID" value="NZ_BAABEK010000231.1"/>
</dbReference>
<evidence type="ECO:0000313" key="4">
    <source>
        <dbReference type="EMBL" id="MBB4936620.1"/>
    </source>
</evidence>
<name>A0A7W7WF43_9ACTN</name>
<organism evidence="14 18">
    <name type="scientific">Streptosporangium album</name>
    <dbReference type="NCBI Taxonomy" id="47479"/>
    <lineage>
        <taxon>Bacteria</taxon>
        <taxon>Bacillati</taxon>
        <taxon>Actinomycetota</taxon>
        <taxon>Actinomycetes</taxon>
        <taxon>Streptosporangiales</taxon>
        <taxon>Streptosporangiaceae</taxon>
        <taxon>Streptosporangium</taxon>
    </lineage>
</organism>
<evidence type="ECO:0000313" key="7">
    <source>
        <dbReference type="EMBL" id="MBB4937686.1"/>
    </source>
</evidence>
<reference evidence="14 18" key="1">
    <citation type="submission" date="2020-08" db="EMBL/GenBank/DDBJ databases">
        <title>Sequencing the genomes of 1000 actinobacteria strains.</title>
        <authorList>
            <person name="Klenk H.-P."/>
        </authorList>
    </citation>
    <scope>NUCLEOTIDE SEQUENCE [LARGE SCALE GENOMIC DNA]</scope>
    <source>
        <strain evidence="14 18">DSM 43023</strain>
    </source>
</reference>
<evidence type="ECO:0000313" key="2">
    <source>
        <dbReference type="EMBL" id="MBB4936539.1"/>
    </source>
</evidence>
<dbReference type="EMBL" id="JACHJU010000003">
    <property type="protein sequence ID" value="MBB4941906.1"/>
    <property type="molecule type" value="Genomic_DNA"/>
</dbReference>
<evidence type="ECO:0000256" key="1">
    <source>
        <dbReference type="SAM" id="Coils"/>
    </source>
</evidence>
<evidence type="ECO:0000313" key="5">
    <source>
        <dbReference type="EMBL" id="MBB4936655.1"/>
    </source>
</evidence>
<dbReference type="EMBL" id="JACHJU010000001">
    <property type="protein sequence ID" value="MBB4936832.1"/>
    <property type="molecule type" value="Genomic_DNA"/>
</dbReference>
<proteinExistence type="predicted"/>
<dbReference type="EMBL" id="JACHJU010000008">
    <property type="protein sequence ID" value="MBB4944264.1"/>
    <property type="molecule type" value="Genomic_DNA"/>
</dbReference>
<dbReference type="EMBL" id="JACHJU010000001">
    <property type="protein sequence ID" value="MBB4936655.1"/>
    <property type="molecule type" value="Genomic_DNA"/>
</dbReference>
<evidence type="ECO:0000313" key="6">
    <source>
        <dbReference type="EMBL" id="MBB4936832.1"/>
    </source>
</evidence>
<sequence>MSSPLLERITMRLVALGTHADRLREQLAETEDEMDRLRVAEQVVKELLADDPAEQLNAPGEPGGEPTPFYQVMLTPAQAAEQASQGIELRPIPVPVPASVPVPGGLLIPHRHHAAGTDELPADYQALLAAVRAADGPLICKAICAQLSLSTESGQVEGVRAKLNRLAERGWLRKTPSGAFAP</sequence>
<feature type="coiled-coil region" evidence="1">
    <location>
        <begin position="13"/>
        <end position="40"/>
    </location>
</feature>
<dbReference type="EMBL" id="JACHJU010000002">
    <property type="protein sequence ID" value="MBB4941231.1"/>
    <property type="molecule type" value="Genomic_DNA"/>
</dbReference>
<keyword evidence="1" id="KW-0175">Coiled coil</keyword>
<accession>A0A7W7WF43</accession>
<evidence type="ECO:0000313" key="13">
    <source>
        <dbReference type="EMBL" id="MBB4941906.1"/>
    </source>
</evidence>
<dbReference type="EMBL" id="JACHJU010000001">
    <property type="protein sequence ID" value="MBB4936539.1"/>
    <property type="molecule type" value="Genomic_DNA"/>
</dbReference>
<dbReference type="AlphaFoldDB" id="A0A7W7WF43"/>
<dbReference type="EMBL" id="JACHJU010000001">
    <property type="protein sequence ID" value="MBB4939250.1"/>
    <property type="molecule type" value="Genomic_DNA"/>
</dbReference>
<dbReference type="EMBL" id="JACHJU010000002">
    <property type="protein sequence ID" value="MBB4941201.1"/>
    <property type="molecule type" value="Genomic_DNA"/>
</dbReference>
<evidence type="ECO:0000313" key="12">
    <source>
        <dbReference type="EMBL" id="MBB4941231.1"/>
    </source>
</evidence>
<evidence type="ECO:0000313" key="18">
    <source>
        <dbReference type="Proteomes" id="UP000534286"/>
    </source>
</evidence>
<dbReference type="EMBL" id="JACHJU010000007">
    <property type="protein sequence ID" value="MBB4944085.1"/>
    <property type="molecule type" value="Genomic_DNA"/>
</dbReference>
<comment type="caution">
    <text evidence="14">The sequence shown here is derived from an EMBL/GenBank/DDBJ whole genome shotgun (WGS) entry which is preliminary data.</text>
</comment>
<keyword evidence="18" id="KW-1185">Reference proteome</keyword>
<protein>
    <submittedName>
        <fullName evidence="14">Uncharacterized protein</fullName>
    </submittedName>
</protein>
<evidence type="ECO:0000313" key="8">
    <source>
        <dbReference type="EMBL" id="MBB4939243.1"/>
    </source>
</evidence>
<dbReference type="Proteomes" id="UP000534286">
    <property type="component" value="Unassembled WGS sequence"/>
</dbReference>
<evidence type="ECO:0000313" key="15">
    <source>
        <dbReference type="EMBL" id="MBB4944264.1"/>
    </source>
</evidence>
<evidence type="ECO:0000313" key="14">
    <source>
        <dbReference type="EMBL" id="MBB4944085.1"/>
    </source>
</evidence>
<evidence type="ECO:0000313" key="17">
    <source>
        <dbReference type="EMBL" id="MBB4944325.1"/>
    </source>
</evidence>
<dbReference type="EMBL" id="JACHJU010000001">
    <property type="protein sequence ID" value="MBB4936620.1"/>
    <property type="molecule type" value="Genomic_DNA"/>
</dbReference>